<dbReference type="Proteomes" id="UP000327000">
    <property type="component" value="Unassembled WGS sequence"/>
</dbReference>
<dbReference type="SUPFAM" id="SSF52980">
    <property type="entry name" value="Restriction endonuclease-like"/>
    <property type="match status" value="1"/>
</dbReference>
<dbReference type="PANTHER" id="PTHR35400:SF3">
    <property type="entry name" value="SLL1072 PROTEIN"/>
    <property type="match status" value="1"/>
</dbReference>
<proteinExistence type="predicted"/>
<evidence type="ECO:0000259" key="1">
    <source>
        <dbReference type="Pfam" id="PF05685"/>
    </source>
</evidence>
<dbReference type="CDD" id="cd06260">
    <property type="entry name" value="DUF820-like"/>
    <property type="match status" value="1"/>
</dbReference>
<dbReference type="GO" id="GO:0004519">
    <property type="term" value="F:endonuclease activity"/>
    <property type="evidence" value="ECO:0007669"/>
    <property type="project" value="UniProtKB-KW"/>
</dbReference>
<evidence type="ECO:0000313" key="2">
    <source>
        <dbReference type="EMBL" id="KAB7836474.1"/>
    </source>
</evidence>
<organism evidence="2 3">
    <name type="scientific">Streptomyces mobaraensis</name>
    <name type="common">Streptoverticillium mobaraense</name>
    <dbReference type="NCBI Taxonomy" id="35621"/>
    <lineage>
        <taxon>Bacteria</taxon>
        <taxon>Bacillati</taxon>
        <taxon>Actinomycetota</taxon>
        <taxon>Actinomycetes</taxon>
        <taxon>Kitasatosporales</taxon>
        <taxon>Streptomycetaceae</taxon>
        <taxon>Streptomyces</taxon>
    </lineage>
</organism>
<reference evidence="2 3" key="1">
    <citation type="journal article" date="2019" name="Microb. Cell Fact.">
        <title>Exploring novel herbicidin analogues by transcriptional regulator overexpression and MS/MS molecular networking.</title>
        <authorList>
            <person name="Shi Y."/>
            <person name="Gu R."/>
            <person name="Li Y."/>
            <person name="Wang X."/>
            <person name="Ren W."/>
            <person name="Li X."/>
            <person name="Wang L."/>
            <person name="Xie Y."/>
            <person name="Hong B."/>
        </authorList>
    </citation>
    <scope>NUCLEOTIDE SEQUENCE [LARGE SCALE GENOMIC DNA]</scope>
    <source>
        <strain evidence="2 3">US-43</strain>
    </source>
</reference>
<dbReference type="InterPro" id="IPR008538">
    <property type="entry name" value="Uma2"/>
</dbReference>
<dbReference type="Pfam" id="PF05685">
    <property type="entry name" value="Uma2"/>
    <property type="match status" value="1"/>
</dbReference>
<gene>
    <name evidence="2" type="ORF">FRZ00_25055</name>
</gene>
<comment type="caution">
    <text evidence="2">The sequence shown here is derived from an EMBL/GenBank/DDBJ whole genome shotgun (WGS) entry which is preliminary data.</text>
</comment>
<dbReference type="AlphaFoldDB" id="A0A5N5W2G9"/>
<evidence type="ECO:0000313" key="3">
    <source>
        <dbReference type="Proteomes" id="UP000327000"/>
    </source>
</evidence>
<sequence length="190" mass="21054">MTDGIAVTDNDGLSLDELFDQLEPVPEGYRVEVVRGVVHMSPQRRTHWKIIFEIACRLRQHFGEDTEIDSDVRIDFPGYLNGFCPDLVKIADGATPDGKGRFSPSDAELIVEVTSQGTAVNDYGPKKQTYAEAEVPVYVIADPYSGQCHVFTSPKGDTYRSEVTVDFGDPIDLTCTPLGLTIHTDKFPRD</sequence>
<protein>
    <submittedName>
        <fullName evidence="2">Uma2 family endonuclease</fullName>
    </submittedName>
</protein>
<name>A0A5N5W2G9_STRMB</name>
<feature type="domain" description="Putative restriction endonuclease" evidence="1">
    <location>
        <begin position="17"/>
        <end position="182"/>
    </location>
</feature>
<keyword evidence="3" id="KW-1185">Reference proteome</keyword>
<keyword evidence="2" id="KW-0255">Endonuclease</keyword>
<keyword evidence="2" id="KW-0378">Hydrolase</keyword>
<dbReference type="Gene3D" id="3.90.1570.10">
    <property type="entry name" value="tt1808, chain A"/>
    <property type="match status" value="1"/>
</dbReference>
<dbReference type="InterPro" id="IPR011335">
    <property type="entry name" value="Restrct_endonuc-II-like"/>
</dbReference>
<dbReference type="EMBL" id="VOKX01000102">
    <property type="protein sequence ID" value="KAB7836474.1"/>
    <property type="molecule type" value="Genomic_DNA"/>
</dbReference>
<keyword evidence="2" id="KW-0540">Nuclease</keyword>
<dbReference type="OrthoDB" id="4316356at2"/>
<dbReference type="InterPro" id="IPR012296">
    <property type="entry name" value="Nuclease_put_TT1808"/>
</dbReference>
<accession>A0A5N5W2G9</accession>
<dbReference type="PANTHER" id="PTHR35400">
    <property type="entry name" value="SLR1083 PROTEIN"/>
    <property type="match status" value="1"/>
</dbReference>